<dbReference type="InterPro" id="IPR011057">
    <property type="entry name" value="Mss4-like_sf"/>
</dbReference>
<evidence type="ECO:0000259" key="4">
    <source>
        <dbReference type="PROSITE" id="PS51891"/>
    </source>
</evidence>
<protein>
    <submittedName>
        <fullName evidence="6">Centromere protein V-like</fullName>
    </submittedName>
</protein>
<name>A0A979FY67_HYAAZ</name>
<evidence type="ECO:0000256" key="2">
    <source>
        <dbReference type="ARBA" id="ARBA00022723"/>
    </source>
</evidence>
<dbReference type="Pfam" id="PF04828">
    <property type="entry name" value="GFA"/>
    <property type="match status" value="1"/>
</dbReference>
<dbReference type="PANTHER" id="PTHR28620">
    <property type="entry name" value="CENTROMERE PROTEIN V"/>
    <property type="match status" value="1"/>
</dbReference>
<gene>
    <name evidence="6" type="primary">LOC108671398</name>
</gene>
<dbReference type="GeneID" id="108671398"/>
<evidence type="ECO:0000256" key="1">
    <source>
        <dbReference type="ARBA" id="ARBA00005495"/>
    </source>
</evidence>
<dbReference type="Gene3D" id="2.170.150.70">
    <property type="match status" value="1"/>
</dbReference>
<dbReference type="KEGG" id="hazt:108671398"/>
<dbReference type="SUPFAM" id="SSF51316">
    <property type="entry name" value="Mss4-like"/>
    <property type="match status" value="1"/>
</dbReference>
<dbReference type="OrthoDB" id="2993351at2759"/>
<evidence type="ECO:0000313" key="6">
    <source>
        <dbReference type="RefSeq" id="XP_047741606.1"/>
    </source>
</evidence>
<dbReference type="InterPro" id="IPR006913">
    <property type="entry name" value="CENP-V/GFA"/>
</dbReference>
<dbReference type="AlphaFoldDB" id="A0A979FY67"/>
<dbReference type="RefSeq" id="XP_047741606.1">
    <property type="nucleotide sequence ID" value="XM_047885650.1"/>
</dbReference>
<dbReference type="GO" id="GO:0016846">
    <property type="term" value="F:carbon-sulfur lyase activity"/>
    <property type="evidence" value="ECO:0007669"/>
    <property type="project" value="InterPro"/>
</dbReference>
<comment type="similarity">
    <text evidence="1">Belongs to the Gfa family.</text>
</comment>
<reference evidence="6" key="1">
    <citation type="submission" date="2025-08" db="UniProtKB">
        <authorList>
            <consortium name="RefSeq"/>
        </authorList>
    </citation>
    <scope>IDENTIFICATION</scope>
    <source>
        <tissue evidence="6">Whole organism</tissue>
    </source>
</reference>
<feature type="domain" description="CENP-V/GFA" evidence="4">
    <location>
        <begin position="33"/>
        <end position="151"/>
    </location>
</feature>
<evidence type="ECO:0000313" key="5">
    <source>
        <dbReference type="Proteomes" id="UP000694843"/>
    </source>
</evidence>
<dbReference type="GO" id="GO:0046872">
    <property type="term" value="F:metal ion binding"/>
    <property type="evidence" value="ECO:0007669"/>
    <property type="project" value="UniProtKB-KW"/>
</dbReference>
<dbReference type="PANTHER" id="PTHR28620:SF1">
    <property type="entry name" value="CENP-V_GFA DOMAIN-CONTAINING PROTEIN"/>
    <property type="match status" value="1"/>
</dbReference>
<keyword evidence="3" id="KW-0862">Zinc</keyword>
<keyword evidence="2" id="KW-0479">Metal-binding</keyword>
<accession>A0A979FY67</accession>
<sequence>MPYKVPGQAFQAILSYSHRQHAAFKMTEGLVPHKGGCHCGSVKFEVRAPPVLQVIECNCSICVKKQNHHFIVPSTNFKLIKGHDALKTYSFGTHQAKHFFCTTCGVQSFYIPRSNPDGYGETCVSTTLMVMVDSDTIKKTKVEKFNGKNWDEGIKKSSHIKEYSKASSAH</sequence>
<keyword evidence="5" id="KW-1185">Reference proteome</keyword>
<organism evidence="5 6">
    <name type="scientific">Hyalella azteca</name>
    <name type="common">Amphipod</name>
    <dbReference type="NCBI Taxonomy" id="294128"/>
    <lineage>
        <taxon>Eukaryota</taxon>
        <taxon>Metazoa</taxon>
        <taxon>Ecdysozoa</taxon>
        <taxon>Arthropoda</taxon>
        <taxon>Crustacea</taxon>
        <taxon>Multicrustacea</taxon>
        <taxon>Malacostraca</taxon>
        <taxon>Eumalacostraca</taxon>
        <taxon>Peracarida</taxon>
        <taxon>Amphipoda</taxon>
        <taxon>Senticaudata</taxon>
        <taxon>Talitrida</taxon>
        <taxon>Talitroidea</taxon>
        <taxon>Hyalellidae</taxon>
        <taxon>Hyalella</taxon>
    </lineage>
</organism>
<proteinExistence type="inferred from homology"/>
<dbReference type="OMA" id="EMEVIQC"/>
<dbReference type="Proteomes" id="UP000694843">
    <property type="component" value="Unplaced"/>
</dbReference>
<dbReference type="PROSITE" id="PS51891">
    <property type="entry name" value="CENP_V_GFA"/>
    <property type="match status" value="1"/>
</dbReference>
<evidence type="ECO:0000256" key="3">
    <source>
        <dbReference type="ARBA" id="ARBA00022833"/>
    </source>
</evidence>
<dbReference type="InterPro" id="IPR052355">
    <property type="entry name" value="CENP-V-like"/>
</dbReference>